<dbReference type="RefSeq" id="WP_380695385.1">
    <property type="nucleotide sequence ID" value="NZ_JBHRYR010000003.1"/>
</dbReference>
<dbReference type="SMART" id="SM00052">
    <property type="entry name" value="EAL"/>
    <property type="match status" value="1"/>
</dbReference>
<dbReference type="PROSITE" id="PS50883">
    <property type="entry name" value="EAL"/>
    <property type="match status" value="1"/>
</dbReference>
<dbReference type="InterPro" id="IPR035919">
    <property type="entry name" value="EAL_sf"/>
</dbReference>
<keyword evidence="3" id="KW-1185">Reference proteome</keyword>
<proteinExistence type="predicted"/>
<dbReference type="PANTHER" id="PTHR33121:SF82">
    <property type="entry name" value="SIGNAL TRANSDUCTION PROTEIN CONTAINING A EAL DOMAIN"/>
    <property type="match status" value="1"/>
</dbReference>
<dbReference type="PANTHER" id="PTHR33121">
    <property type="entry name" value="CYCLIC DI-GMP PHOSPHODIESTERASE PDEF"/>
    <property type="match status" value="1"/>
</dbReference>
<dbReference type="EMBL" id="JBHRYR010000003">
    <property type="protein sequence ID" value="MFC3852819.1"/>
    <property type="molecule type" value="Genomic_DNA"/>
</dbReference>
<sequence>MNELDYTQILPGFQPIIDVSHGTVVGHEVLARQRAVDGTLQSLGHLFYAHKGHSQTLLQLDRHIREMAVQKLKELPHGFISLNISPDWINQLTAWTNTPLLQMLKRAEVDPNRIIIEITEQKGSVETIRNVVKRYREEGYRVAIDDFGAGNSHMHRIMELEPDILKLDMKLFKQAANSGKHFDLVHSVSALAEKTGCQLVCEGVETIREFEFGLELGASWMQGFLFSEAQADFVDAQRFQDQISTLRQQFLSRKIAEHRQQSARDLLIEQQLQALIATCQQRDDWQNIANLTGSDIIKFYLCSADGTQISPNYEVHPEGIRSNHSMVGMNWCWRPHFYQLLANRESSDQTLVRSDFYRDISTKQLCRSYVTQLNEQQFLFIDVMEPDES</sequence>
<gene>
    <name evidence="2" type="ORF">ACFOOG_08240</name>
</gene>
<dbReference type="InterPro" id="IPR001633">
    <property type="entry name" value="EAL_dom"/>
</dbReference>
<accession>A0ABV7ZX67</accession>
<evidence type="ECO:0000313" key="3">
    <source>
        <dbReference type="Proteomes" id="UP001595617"/>
    </source>
</evidence>
<dbReference type="Gene3D" id="3.20.20.450">
    <property type="entry name" value="EAL domain"/>
    <property type="match status" value="1"/>
</dbReference>
<organism evidence="2 3">
    <name type="scientific">Saccharospirillum mangrovi</name>
    <dbReference type="NCBI Taxonomy" id="2161747"/>
    <lineage>
        <taxon>Bacteria</taxon>
        <taxon>Pseudomonadati</taxon>
        <taxon>Pseudomonadota</taxon>
        <taxon>Gammaproteobacteria</taxon>
        <taxon>Oceanospirillales</taxon>
        <taxon>Saccharospirillaceae</taxon>
        <taxon>Saccharospirillum</taxon>
    </lineage>
</organism>
<evidence type="ECO:0000313" key="2">
    <source>
        <dbReference type="EMBL" id="MFC3852819.1"/>
    </source>
</evidence>
<dbReference type="InterPro" id="IPR050706">
    <property type="entry name" value="Cyclic-di-GMP_PDE-like"/>
</dbReference>
<reference evidence="3" key="1">
    <citation type="journal article" date="2019" name="Int. J. Syst. Evol. Microbiol.">
        <title>The Global Catalogue of Microorganisms (GCM) 10K type strain sequencing project: providing services to taxonomists for standard genome sequencing and annotation.</title>
        <authorList>
            <consortium name="The Broad Institute Genomics Platform"/>
            <consortium name="The Broad Institute Genome Sequencing Center for Infectious Disease"/>
            <person name="Wu L."/>
            <person name="Ma J."/>
        </authorList>
    </citation>
    <scope>NUCLEOTIDE SEQUENCE [LARGE SCALE GENOMIC DNA]</scope>
    <source>
        <strain evidence="3">IBRC 10765</strain>
    </source>
</reference>
<dbReference type="Pfam" id="PF10388">
    <property type="entry name" value="YkuI_C"/>
    <property type="match status" value="1"/>
</dbReference>
<dbReference type="Gene3D" id="3.30.450.20">
    <property type="entry name" value="PAS domain"/>
    <property type="match status" value="1"/>
</dbReference>
<dbReference type="SUPFAM" id="SSF103190">
    <property type="entry name" value="Sensory domain-like"/>
    <property type="match status" value="1"/>
</dbReference>
<dbReference type="CDD" id="cd01948">
    <property type="entry name" value="EAL"/>
    <property type="match status" value="1"/>
</dbReference>
<comment type="caution">
    <text evidence="2">The sequence shown here is derived from an EMBL/GenBank/DDBJ whole genome shotgun (WGS) entry which is preliminary data.</text>
</comment>
<evidence type="ECO:0000259" key="1">
    <source>
        <dbReference type="PROSITE" id="PS50883"/>
    </source>
</evidence>
<dbReference type="Proteomes" id="UP001595617">
    <property type="component" value="Unassembled WGS sequence"/>
</dbReference>
<feature type="domain" description="EAL" evidence="1">
    <location>
        <begin position="1"/>
        <end position="243"/>
    </location>
</feature>
<dbReference type="InterPro" id="IPR029151">
    <property type="entry name" value="Sensor-like_sf"/>
</dbReference>
<dbReference type="InterPro" id="IPR018842">
    <property type="entry name" value="YkuI_C"/>
</dbReference>
<protein>
    <submittedName>
        <fullName evidence="2">EAL domain-containing protein</fullName>
    </submittedName>
</protein>
<dbReference type="SUPFAM" id="SSF141868">
    <property type="entry name" value="EAL domain-like"/>
    <property type="match status" value="1"/>
</dbReference>
<name>A0ABV7ZX67_9GAMM</name>
<dbReference type="Pfam" id="PF00563">
    <property type="entry name" value="EAL"/>
    <property type="match status" value="1"/>
</dbReference>